<evidence type="ECO:0000313" key="2">
    <source>
        <dbReference type="EMBL" id="MBW0461145.1"/>
    </source>
</evidence>
<proteinExistence type="predicted"/>
<protein>
    <submittedName>
        <fullName evidence="2">Uncharacterized protein</fullName>
    </submittedName>
</protein>
<dbReference type="AlphaFoldDB" id="A0A9Q3B9U7"/>
<accession>A0A9Q3B9U7</accession>
<dbReference type="EMBL" id="AVOT02000114">
    <property type="protein sequence ID" value="MBW0461145.1"/>
    <property type="molecule type" value="Genomic_DNA"/>
</dbReference>
<sequence length="86" mass="9983">MEPTVIQAHYQKDKRVPHQKEGGKKGRSRIGFYQKATSQPTSPRSEEEVEETLFPQLQDSKDLKRCHRHWFQHGQNLDGIQGQRGA</sequence>
<feature type="region of interest" description="Disordered" evidence="1">
    <location>
        <begin position="1"/>
        <end position="51"/>
    </location>
</feature>
<dbReference type="Proteomes" id="UP000765509">
    <property type="component" value="Unassembled WGS sequence"/>
</dbReference>
<keyword evidence="3" id="KW-1185">Reference proteome</keyword>
<gene>
    <name evidence="2" type="ORF">O181_000860</name>
</gene>
<evidence type="ECO:0000256" key="1">
    <source>
        <dbReference type="SAM" id="MobiDB-lite"/>
    </source>
</evidence>
<reference evidence="2" key="1">
    <citation type="submission" date="2021-03" db="EMBL/GenBank/DDBJ databases">
        <title>Draft genome sequence of rust myrtle Austropuccinia psidii MF-1, a brazilian biotype.</title>
        <authorList>
            <person name="Quecine M.C."/>
            <person name="Pachon D.M.R."/>
            <person name="Bonatelli M.L."/>
            <person name="Correr F.H."/>
            <person name="Franceschini L.M."/>
            <person name="Leite T.F."/>
            <person name="Margarido G.R.A."/>
            <person name="Almeida C.A."/>
            <person name="Ferrarezi J.A."/>
            <person name="Labate C.A."/>
        </authorList>
    </citation>
    <scope>NUCLEOTIDE SEQUENCE</scope>
    <source>
        <strain evidence="2">MF-1</strain>
    </source>
</reference>
<feature type="compositionally biased region" description="Basic and acidic residues" evidence="1">
    <location>
        <begin position="10"/>
        <end position="24"/>
    </location>
</feature>
<name>A0A9Q3B9U7_9BASI</name>
<comment type="caution">
    <text evidence="2">The sequence shown here is derived from an EMBL/GenBank/DDBJ whole genome shotgun (WGS) entry which is preliminary data.</text>
</comment>
<evidence type="ECO:0000313" key="3">
    <source>
        <dbReference type="Proteomes" id="UP000765509"/>
    </source>
</evidence>
<organism evidence="2 3">
    <name type="scientific">Austropuccinia psidii MF-1</name>
    <dbReference type="NCBI Taxonomy" id="1389203"/>
    <lineage>
        <taxon>Eukaryota</taxon>
        <taxon>Fungi</taxon>
        <taxon>Dikarya</taxon>
        <taxon>Basidiomycota</taxon>
        <taxon>Pucciniomycotina</taxon>
        <taxon>Pucciniomycetes</taxon>
        <taxon>Pucciniales</taxon>
        <taxon>Sphaerophragmiaceae</taxon>
        <taxon>Austropuccinia</taxon>
    </lineage>
</organism>